<evidence type="ECO:0000256" key="11">
    <source>
        <dbReference type="RuleBase" id="RU003783"/>
    </source>
</evidence>
<dbReference type="Gene3D" id="3.40.50.300">
    <property type="entry name" value="P-loop containing nucleotide triphosphate hydrolases"/>
    <property type="match status" value="1"/>
</dbReference>
<dbReference type="Pfam" id="PF01715">
    <property type="entry name" value="IPPT"/>
    <property type="match status" value="1"/>
</dbReference>
<comment type="catalytic activity">
    <reaction evidence="9 10 11">
        <text>adenosine(37) in tRNA + dimethylallyl diphosphate = N(6)-dimethylallyladenosine(37) in tRNA + diphosphate</text>
        <dbReference type="Rhea" id="RHEA:26482"/>
        <dbReference type="Rhea" id="RHEA-COMP:10162"/>
        <dbReference type="Rhea" id="RHEA-COMP:10375"/>
        <dbReference type="ChEBI" id="CHEBI:33019"/>
        <dbReference type="ChEBI" id="CHEBI:57623"/>
        <dbReference type="ChEBI" id="CHEBI:74411"/>
        <dbReference type="ChEBI" id="CHEBI:74415"/>
        <dbReference type="EC" id="2.5.1.75"/>
    </reaction>
</comment>
<comment type="similarity">
    <text evidence="3 10 13">Belongs to the IPP transferase family.</text>
</comment>
<dbReference type="GO" id="GO:0005524">
    <property type="term" value="F:ATP binding"/>
    <property type="evidence" value="ECO:0007669"/>
    <property type="project" value="UniProtKB-UniRule"/>
</dbReference>
<keyword evidence="6 10" id="KW-0547">Nucleotide-binding</keyword>
<evidence type="ECO:0000256" key="12">
    <source>
        <dbReference type="RuleBase" id="RU003784"/>
    </source>
</evidence>
<dbReference type="PANTHER" id="PTHR11088:SF60">
    <property type="entry name" value="TRNA DIMETHYLALLYLTRANSFERASE"/>
    <property type="match status" value="1"/>
</dbReference>
<feature type="region of interest" description="Interaction with substrate tRNA" evidence="10">
    <location>
        <begin position="37"/>
        <end position="40"/>
    </location>
</feature>
<keyword evidence="8 10" id="KW-0460">Magnesium</keyword>
<organism evidence="14">
    <name type="scientific">uncultured Craurococcus sp</name>
    <dbReference type="NCBI Taxonomy" id="1135998"/>
    <lineage>
        <taxon>Bacteria</taxon>
        <taxon>Pseudomonadati</taxon>
        <taxon>Pseudomonadota</taxon>
        <taxon>Alphaproteobacteria</taxon>
        <taxon>Acetobacterales</taxon>
        <taxon>Acetobacteraceae</taxon>
        <taxon>Craurococcus</taxon>
        <taxon>environmental samples</taxon>
    </lineage>
</organism>
<protein>
    <recommendedName>
        <fullName evidence="10">tRNA dimethylallyltransferase</fullName>
        <ecNumber evidence="10">2.5.1.75</ecNumber>
    </recommendedName>
    <alternativeName>
        <fullName evidence="10">Dimethylallyl diphosphate:tRNA dimethylallyltransferase</fullName>
        <shortName evidence="10">DMAPP:tRNA dimethylallyltransferase</shortName>
        <shortName evidence="10">DMATase</shortName>
    </alternativeName>
    <alternativeName>
        <fullName evidence="10">Isopentenyl-diphosphate:tRNA isopentenyltransferase</fullName>
        <shortName evidence="10">IPP transferase</shortName>
        <shortName evidence="10">IPPT</shortName>
        <shortName evidence="10">IPTase</shortName>
    </alternativeName>
</protein>
<dbReference type="AlphaFoldDB" id="A0A6J4HBQ2"/>
<feature type="binding site" evidence="10">
    <location>
        <begin position="14"/>
        <end position="19"/>
    </location>
    <ligand>
        <name>substrate</name>
    </ligand>
</feature>
<dbReference type="InterPro" id="IPR027417">
    <property type="entry name" value="P-loop_NTPase"/>
</dbReference>
<evidence type="ECO:0000313" key="14">
    <source>
        <dbReference type="EMBL" id="CAA9219007.1"/>
    </source>
</evidence>
<gene>
    <name evidence="10" type="primary">miaA</name>
    <name evidence="14" type="ORF">AVDCRST_MAG27-381</name>
</gene>
<dbReference type="NCBIfam" id="TIGR00174">
    <property type="entry name" value="miaA"/>
    <property type="match status" value="1"/>
</dbReference>
<evidence type="ECO:0000256" key="7">
    <source>
        <dbReference type="ARBA" id="ARBA00022840"/>
    </source>
</evidence>
<dbReference type="Gene3D" id="1.10.20.140">
    <property type="match status" value="1"/>
</dbReference>
<comment type="cofactor">
    <cofactor evidence="1 10">
        <name>Mg(2+)</name>
        <dbReference type="ChEBI" id="CHEBI:18420"/>
    </cofactor>
</comment>
<proteinExistence type="inferred from homology"/>
<dbReference type="GO" id="GO:0006400">
    <property type="term" value="P:tRNA modification"/>
    <property type="evidence" value="ECO:0007669"/>
    <property type="project" value="TreeGrafter"/>
</dbReference>
<feature type="site" description="Interaction with substrate tRNA" evidence="10">
    <location>
        <position position="99"/>
    </location>
</feature>
<evidence type="ECO:0000256" key="4">
    <source>
        <dbReference type="ARBA" id="ARBA00022679"/>
    </source>
</evidence>
<evidence type="ECO:0000256" key="3">
    <source>
        <dbReference type="ARBA" id="ARBA00005842"/>
    </source>
</evidence>
<name>A0A6J4HBQ2_9PROT</name>
<evidence type="ECO:0000256" key="13">
    <source>
        <dbReference type="RuleBase" id="RU003785"/>
    </source>
</evidence>
<comment type="caution">
    <text evidence="10">Lacks conserved residue(s) required for the propagation of feature annotation.</text>
</comment>
<sequence>MTQRRLALLIAGPTASGKSALALALARRFGGTVINADSMQLYRELRVLTARPTPAEEALAPHRLYGIRPAAEAASVAWWREAALAEMERAALPILCGGTGLYFLSLTEGLSAIPPVPPEARAEARALLATLGAPGVHARLDAETAARLRPGDSQRIARAYEVLRGTGRGLAAWQREAPQTGPAPWRFAAIRLDPPREVLREAIAARFDAMLAGGAMEEVRDLLAQDLDPALPAMRAHGVPELAAVLRGAMALEAARDRAILNTGQYTKRQATWFRHHELAAPSGAHIIHARMAGRAQFQESELAEIFAFVEGRR</sequence>
<accession>A0A6J4HBQ2</accession>
<evidence type="ECO:0000256" key="2">
    <source>
        <dbReference type="ARBA" id="ARBA00003213"/>
    </source>
</evidence>
<dbReference type="PANTHER" id="PTHR11088">
    <property type="entry name" value="TRNA DIMETHYLALLYLTRANSFERASE"/>
    <property type="match status" value="1"/>
</dbReference>
<keyword evidence="5 10" id="KW-0819">tRNA processing</keyword>
<comment type="subunit">
    <text evidence="10">Monomer.</text>
</comment>
<dbReference type="InterPro" id="IPR039657">
    <property type="entry name" value="Dimethylallyltransferase"/>
</dbReference>
<dbReference type="GO" id="GO:0052381">
    <property type="term" value="F:tRNA dimethylallyltransferase activity"/>
    <property type="evidence" value="ECO:0007669"/>
    <property type="project" value="UniProtKB-UniRule"/>
</dbReference>
<evidence type="ECO:0000256" key="6">
    <source>
        <dbReference type="ARBA" id="ARBA00022741"/>
    </source>
</evidence>
<evidence type="ECO:0000256" key="9">
    <source>
        <dbReference type="ARBA" id="ARBA00049563"/>
    </source>
</evidence>
<comment type="function">
    <text evidence="2 10 12">Catalyzes the transfer of a dimethylallyl group onto the adenine at position 37 in tRNAs that read codons beginning with uridine, leading to the formation of N6-(dimethylallyl)adenosine (i(6)A).</text>
</comment>
<keyword evidence="7 10" id="KW-0067">ATP-binding</keyword>
<evidence type="ECO:0000256" key="5">
    <source>
        <dbReference type="ARBA" id="ARBA00022694"/>
    </source>
</evidence>
<feature type="region of interest" description="Interaction with substrate tRNA" evidence="10">
    <location>
        <begin position="154"/>
        <end position="158"/>
    </location>
</feature>
<evidence type="ECO:0000256" key="1">
    <source>
        <dbReference type="ARBA" id="ARBA00001946"/>
    </source>
</evidence>
<keyword evidence="4 10" id="KW-0808">Transferase</keyword>
<dbReference type="EC" id="2.5.1.75" evidence="10"/>
<feature type="binding site" evidence="10">
    <location>
        <begin position="12"/>
        <end position="19"/>
    </location>
    <ligand>
        <name>ATP</name>
        <dbReference type="ChEBI" id="CHEBI:30616"/>
    </ligand>
</feature>
<dbReference type="EMBL" id="CADCTD010000007">
    <property type="protein sequence ID" value="CAA9219007.1"/>
    <property type="molecule type" value="Genomic_DNA"/>
</dbReference>
<dbReference type="InterPro" id="IPR018022">
    <property type="entry name" value="IPT"/>
</dbReference>
<evidence type="ECO:0000256" key="10">
    <source>
        <dbReference type="HAMAP-Rule" id="MF_00185"/>
    </source>
</evidence>
<dbReference type="SUPFAM" id="SSF52540">
    <property type="entry name" value="P-loop containing nucleoside triphosphate hydrolases"/>
    <property type="match status" value="2"/>
</dbReference>
<evidence type="ECO:0000256" key="8">
    <source>
        <dbReference type="ARBA" id="ARBA00022842"/>
    </source>
</evidence>
<reference evidence="14" key="1">
    <citation type="submission" date="2020-02" db="EMBL/GenBank/DDBJ databases">
        <authorList>
            <person name="Meier V. D."/>
        </authorList>
    </citation>
    <scope>NUCLEOTIDE SEQUENCE</scope>
    <source>
        <strain evidence="14">AVDCRST_MAG27</strain>
    </source>
</reference>
<feature type="site" description="Interaction with substrate tRNA" evidence="10">
    <location>
        <position position="121"/>
    </location>
</feature>
<dbReference type="HAMAP" id="MF_00185">
    <property type="entry name" value="IPP_trans"/>
    <property type="match status" value="1"/>
</dbReference>